<gene>
    <name evidence="2" type="ORF">B2J93_5096</name>
</gene>
<dbReference type="Proteomes" id="UP000242519">
    <property type="component" value="Unassembled WGS sequence"/>
</dbReference>
<name>A0A218ZF23_9HELO</name>
<proteinExistence type="predicted"/>
<dbReference type="InterPro" id="IPR052895">
    <property type="entry name" value="HetReg/Transcr_Mod"/>
</dbReference>
<dbReference type="InterPro" id="IPR010730">
    <property type="entry name" value="HET"/>
</dbReference>
<accession>A0A218ZF23</accession>
<dbReference type="InParanoid" id="A0A218ZF23"/>
<reference evidence="2 3" key="1">
    <citation type="submission" date="2017-04" db="EMBL/GenBank/DDBJ databases">
        <title>Draft genome sequence of Marssonina coronaria NL1: causal agent of apple blotch.</title>
        <authorList>
            <person name="Cheng Q."/>
        </authorList>
    </citation>
    <scope>NUCLEOTIDE SEQUENCE [LARGE SCALE GENOMIC DNA]</scope>
    <source>
        <strain evidence="2 3">NL1</strain>
    </source>
</reference>
<dbReference type="PANTHER" id="PTHR24148:SF64">
    <property type="entry name" value="HETEROKARYON INCOMPATIBILITY DOMAIN-CONTAINING PROTEIN"/>
    <property type="match status" value="1"/>
</dbReference>
<sequence>MRTRAKTYKHKPLQKTTHIRVLVLQAELDSQPALQCSLEHMEISDASFTALSYAWGNQALAFEMEVISPDGISEGYIPLTTSLNNAIRDLQACTDIQSKRFWIDQICINQQDEKEKGAQVAMMGSIYTRARQVITHLGPAEADDGEAIALIEEVYRRADLHAGGLDRLPYVTETMLTMLRDKAVHLDPHTLALPGLHDILYGPWTERLWMVPEAILNQNTSVLRGKTALPWMVVVTVACLLSYSLRDSVMPGEWDVGLRVGVLRGARLQATRERLEGSEGDMRSLFGLMGLLQTSRCFDPRDRVFALLGIASDAQQLGIKPDYSKPVERVFTELAVAHLKVHRHLDFLSFCMREPRASRHRRPPSWTPLLDFAPRKEWSMLRPQEASAGRPARYSFEADETVLVLRGLFLDEAARRVDMNDWSLAAMLREAGRPSDAEASNLASFCEAVQTVRRELGDSPETDAALACVFFQNSRWSRPSLGAGTFFRHCAARIARDNQRAGGTASEADAGRAPGDQADLPGILAAELQSLDAGMTRERVEELLREARYLGSRRSLCITRARRLCLALESTEPGDQLVLLLGGGHAYSLRPRGDAYQLVGDVFYPGFMNGEAFAELSWPEKVMSGTAFSDPGWEEKLMNHEAFAEPDWEQNLVDVRLV</sequence>
<organism evidence="2 3">
    <name type="scientific">Diplocarpon coronariae</name>
    <dbReference type="NCBI Taxonomy" id="2795749"/>
    <lineage>
        <taxon>Eukaryota</taxon>
        <taxon>Fungi</taxon>
        <taxon>Dikarya</taxon>
        <taxon>Ascomycota</taxon>
        <taxon>Pezizomycotina</taxon>
        <taxon>Leotiomycetes</taxon>
        <taxon>Helotiales</taxon>
        <taxon>Drepanopezizaceae</taxon>
        <taxon>Diplocarpon</taxon>
    </lineage>
</organism>
<dbReference type="PANTHER" id="PTHR24148">
    <property type="entry name" value="ANKYRIN REPEAT DOMAIN-CONTAINING PROTEIN 39 HOMOLOG-RELATED"/>
    <property type="match status" value="1"/>
</dbReference>
<evidence type="ECO:0000313" key="2">
    <source>
        <dbReference type="EMBL" id="OWP06617.1"/>
    </source>
</evidence>
<dbReference type="Pfam" id="PF06985">
    <property type="entry name" value="HET"/>
    <property type="match status" value="1"/>
</dbReference>
<evidence type="ECO:0000259" key="1">
    <source>
        <dbReference type="Pfam" id="PF06985"/>
    </source>
</evidence>
<comment type="caution">
    <text evidence="2">The sequence shown here is derived from an EMBL/GenBank/DDBJ whole genome shotgun (WGS) entry which is preliminary data.</text>
</comment>
<feature type="domain" description="Heterokaryon incompatibility" evidence="1">
    <location>
        <begin position="48"/>
        <end position="213"/>
    </location>
</feature>
<dbReference type="EMBL" id="MZNU01000038">
    <property type="protein sequence ID" value="OWP06617.1"/>
    <property type="molecule type" value="Genomic_DNA"/>
</dbReference>
<dbReference type="AlphaFoldDB" id="A0A218ZF23"/>
<keyword evidence="3" id="KW-1185">Reference proteome</keyword>
<protein>
    <recommendedName>
        <fullName evidence="1">Heterokaryon incompatibility domain-containing protein</fullName>
    </recommendedName>
</protein>
<evidence type="ECO:0000313" key="3">
    <source>
        <dbReference type="Proteomes" id="UP000242519"/>
    </source>
</evidence>
<dbReference type="OrthoDB" id="2157530at2759"/>